<dbReference type="AlphaFoldDB" id="A0A1G1V7C0"/>
<sequence>MLTQADFNEVEQLVKEVVREEIKHLPTKDEFFTKMDEVVGRLQKIEQELTVVAHQTKGHEDRITGLEKIHPQSQHA</sequence>
<evidence type="ECO:0000313" key="1">
    <source>
        <dbReference type="EMBL" id="OGY11227.1"/>
    </source>
</evidence>
<organism evidence="1 2">
    <name type="scientific">Candidatus Blackburnbacteria bacterium RIFCSPHIGHO2_02_FULL_44_20</name>
    <dbReference type="NCBI Taxonomy" id="1797516"/>
    <lineage>
        <taxon>Bacteria</taxon>
        <taxon>Candidatus Blackburniibacteriota</taxon>
    </lineage>
</organism>
<dbReference type="EMBL" id="MHBZ01000021">
    <property type="protein sequence ID" value="OGY11227.1"/>
    <property type="molecule type" value="Genomic_DNA"/>
</dbReference>
<accession>A0A1G1V7C0</accession>
<proteinExistence type="predicted"/>
<name>A0A1G1V7C0_9BACT</name>
<protein>
    <submittedName>
        <fullName evidence="1">Uncharacterized protein</fullName>
    </submittedName>
</protein>
<reference evidence="1 2" key="1">
    <citation type="journal article" date="2016" name="Nat. Commun.">
        <title>Thousands of microbial genomes shed light on interconnected biogeochemical processes in an aquifer system.</title>
        <authorList>
            <person name="Anantharaman K."/>
            <person name="Brown C.T."/>
            <person name="Hug L.A."/>
            <person name="Sharon I."/>
            <person name="Castelle C.J."/>
            <person name="Probst A.J."/>
            <person name="Thomas B.C."/>
            <person name="Singh A."/>
            <person name="Wilkins M.J."/>
            <person name="Karaoz U."/>
            <person name="Brodie E.L."/>
            <person name="Williams K.H."/>
            <person name="Hubbard S.S."/>
            <person name="Banfield J.F."/>
        </authorList>
    </citation>
    <scope>NUCLEOTIDE SEQUENCE [LARGE SCALE GENOMIC DNA]</scope>
</reference>
<gene>
    <name evidence="1" type="ORF">A3D26_04275</name>
</gene>
<comment type="caution">
    <text evidence="1">The sequence shown here is derived from an EMBL/GenBank/DDBJ whole genome shotgun (WGS) entry which is preliminary data.</text>
</comment>
<evidence type="ECO:0000313" key="2">
    <source>
        <dbReference type="Proteomes" id="UP000178319"/>
    </source>
</evidence>
<dbReference type="STRING" id="1797516.A3D26_04275"/>
<dbReference type="Proteomes" id="UP000178319">
    <property type="component" value="Unassembled WGS sequence"/>
</dbReference>